<dbReference type="PANTHER" id="PTHR48251:SF1">
    <property type="entry name" value="COILED-COIL DOMAIN-CONTAINING PROTEIN 160"/>
    <property type="match status" value="1"/>
</dbReference>
<dbReference type="PANTHER" id="PTHR48251">
    <property type="entry name" value="COILED-COIL DOMAIN-CONTAINING PROTEIN 160"/>
    <property type="match status" value="1"/>
</dbReference>
<sequence>NINTRKHWKEKIFTPLSSARDVLEGTSHCDSSSEEMTRGNGNGNEEIYHFSGRNCQEKNKFTMKGYIFQLNEIEKKPRIGERKVNISRNDRVTNSSSYESSQFDVTTEESHNSTEDAESCRKYDVRLLRQYVKNKFIERMHPKHCMCFLNEELEELETKCRKPENKLENVEKECLYSKKEVFRKPVNFEERHQCGSQSDYELQTLRNDGSEKATNAKSLTKQLQRATELICDLSRENRDLKETLKKLKHQTEFGYVLLKEEMQFNRELEMAKIHRQLTDLKYELRAEKRLRAINDRALDLLTKQLAWMSISSIHNHFTGHFF</sequence>
<organism evidence="2 3">
    <name type="scientific">Callithrix jacchus</name>
    <name type="common">White-tufted-ear marmoset</name>
    <name type="synonym">Simia Jacchus</name>
    <dbReference type="NCBI Taxonomy" id="9483"/>
    <lineage>
        <taxon>Eukaryota</taxon>
        <taxon>Metazoa</taxon>
        <taxon>Chordata</taxon>
        <taxon>Craniata</taxon>
        <taxon>Vertebrata</taxon>
        <taxon>Euteleostomi</taxon>
        <taxon>Mammalia</taxon>
        <taxon>Eutheria</taxon>
        <taxon>Euarchontoglires</taxon>
        <taxon>Primates</taxon>
        <taxon>Haplorrhini</taxon>
        <taxon>Platyrrhini</taxon>
        <taxon>Cebidae</taxon>
        <taxon>Callitrichinae</taxon>
        <taxon>Callithrix</taxon>
        <taxon>Callithrix</taxon>
    </lineage>
</organism>
<dbReference type="InParanoid" id="A0A2R8MRZ9"/>
<dbReference type="Ensembl" id="ENSCJAT00000059390.3">
    <property type="protein sequence ID" value="ENSCJAP00000064123.1"/>
    <property type="gene ID" value="ENSCJAG00000033234.3"/>
</dbReference>
<name>A0A2R8MRZ9_CALJA</name>
<proteinExistence type="predicted"/>
<feature type="compositionally biased region" description="Polar residues" evidence="1">
    <location>
        <begin position="92"/>
        <end position="105"/>
    </location>
</feature>
<reference evidence="2" key="2">
    <citation type="submission" date="2025-08" db="UniProtKB">
        <authorList>
            <consortium name="Ensembl"/>
        </authorList>
    </citation>
    <scope>IDENTIFICATION</scope>
</reference>
<evidence type="ECO:0000256" key="1">
    <source>
        <dbReference type="SAM" id="MobiDB-lite"/>
    </source>
</evidence>
<dbReference type="AlphaFoldDB" id="A0A2R8MRZ9"/>
<feature type="region of interest" description="Disordered" evidence="1">
    <location>
        <begin position="24"/>
        <end position="44"/>
    </location>
</feature>
<dbReference type="GeneTree" id="ENSGT00390000013938"/>
<dbReference type="Proteomes" id="UP000008225">
    <property type="component" value="Chromosome X"/>
</dbReference>
<evidence type="ECO:0000313" key="3">
    <source>
        <dbReference type="Proteomes" id="UP000008225"/>
    </source>
</evidence>
<keyword evidence="3" id="KW-1185">Reference proteome</keyword>
<dbReference type="FunCoup" id="A0A2R8MRZ9">
    <property type="interactions" value="1"/>
</dbReference>
<dbReference type="Bgee" id="ENSCJAG00000033234">
    <property type="expression patterns" value="Expressed in kidney and 6 other cell types or tissues"/>
</dbReference>
<accession>A0A2R8MRZ9</accession>
<feature type="region of interest" description="Disordered" evidence="1">
    <location>
        <begin position="84"/>
        <end position="115"/>
    </location>
</feature>
<dbReference type="OMA" id="STWTTKE"/>
<protein>
    <submittedName>
        <fullName evidence="2">Coiled-coil domain containing 160</fullName>
    </submittedName>
</protein>
<gene>
    <name evidence="2" type="primary">CCDC160</name>
    <name evidence="2" type="synonym">LOC100413335</name>
</gene>
<dbReference type="STRING" id="9483.ENSCJAP00000064123"/>
<reference evidence="2" key="3">
    <citation type="submission" date="2025-09" db="UniProtKB">
        <authorList>
            <consortium name="Ensembl"/>
        </authorList>
    </citation>
    <scope>IDENTIFICATION</scope>
</reference>
<evidence type="ECO:0000313" key="2">
    <source>
        <dbReference type="Ensembl" id="ENSCJAP00000064123.1"/>
    </source>
</evidence>
<reference evidence="2" key="1">
    <citation type="submission" date="2009-03" db="EMBL/GenBank/DDBJ databases">
        <authorList>
            <person name="Warren W."/>
            <person name="Ye L."/>
            <person name="Minx P."/>
            <person name="Worley K."/>
            <person name="Gibbs R."/>
            <person name="Wilson R.K."/>
        </authorList>
    </citation>
    <scope>NUCLEOTIDE SEQUENCE [LARGE SCALE GENOMIC DNA]</scope>
</reference>